<dbReference type="Proteomes" id="UP001066276">
    <property type="component" value="Chromosome 6"/>
</dbReference>
<proteinExistence type="predicted"/>
<dbReference type="EMBL" id="JANPWB010000010">
    <property type="protein sequence ID" value="KAJ1136504.1"/>
    <property type="molecule type" value="Genomic_DNA"/>
</dbReference>
<gene>
    <name evidence="1" type="ORF">NDU88_002919</name>
</gene>
<name>A0AAV7QBA4_PLEWA</name>
<dbReference type="AlphaFoldDB" id="A0AAV7QBA4"/>
<reference evidence="1" key="1">
    <citation type="journal article" date="2022" name="bioRxiv">
        <title>Sequencing and chromosome-scale assembly of the giantPleurodeles waltlgenome.</title>
        <authorList>
            <person name="Brown T."/>
            <person name="Elewa A."/>
            <person name="Iarovenko S."/>
            <person name="Subramanian E."/>
            <person name="Araus A.J."/>
            <person name="Petzold A."/>
            <person name="Susuki M."/>
            <person name="Suzuki K.-i.T."/>
            <person name="Hayashi T."/>
            <person name="Toyoda A."/>
            <person name="Oliveira C."/>
            <person name="Osipova E."/>
            <person name="Leigh N.D."/>
            <person name="Simon A."/>
            <person name="Yun M.H."/>
        </authorList>
    </citation>
    <scope>NUCLEOTIDE SEQUENCE</scope>
    <source>
        <strain evidence="1">20211129_DDA</strain>
        <tissue evidence="1">Liver</tissue>
    </source>
</reference>
<evidence type="ECO:0000313" key="2">
    <source>
        <dbReference type="Proteomes" id="UP001066276"/>
    </source>
</evidence>
<evidence type="ECO:0008006" key="3">
    <source>
        <dbReference type="Google" id="ProtNLM"/>
    </source>
</evidence>
<protein>
    <recommendedName>
        <fullName evidence="3">Secreted protein</fullName>
    </recommendedName>
</protein>
<keyword evidence="2" id="KW-1185">Reference proteome</keyword>
<sequence length="93" mass="9631">MLVASLAQQVTVLLPKGGGGDPDGDWVPGAGGARLGRPWAQSSDGPVAWWPTEGVVVQPWPWPLENPGCVGRFGLGRGLHHAATLEIEGSLGK</sequence>
<evidence type="ECO:0000313" key="1">
    <source>
        <dbReference type="EMBL" id="KAJ1136504.1"/>
    </source>
</evidence>
<comment type="caution">
    <text evidence="1">The sequence shown here is derived from an EMBL/GenBank/DDBJ whole genome shotgun (WGS) entry which is preliminary data.</text>
</comment>
<organism evidence="1 2">
    <name type="scientific">Pleurodeles waltl</name>
    <name type="common">Iberian ribbed newt</name>
    <dbReference type="NCBI Taxonomy" id="8319"/>
    <lineage>
        <taxon>Eukaryota</taxon>
        <taxon>Metazoa</taxon>
        <taxon>Chordata</taxon>
        <taxon>Craniata</taxon>
        <taxon>Vertebrata</taxon>
        <taxon>Euteleostomi</taxon>
        <taxon>Amphibia</taxon>
        <taxon>Batrachia</taxon>
        <taxon>Caudata</taxon>
        <taxon>Salamandroidea</taxon>
        <taxon>Salamandridae</taxon>
        <taxon>Pleurodelinae</taxon>
        <taxon>Pleurodeles</taxon>
    </lineage>
</organism>
<accession>A0AAV7QBA4</accession>